<keyword evidence="1" id="KW-1133">Transmembrane helix</keyword>
<keyword evidence="1" id="KW-0472">Membrane</keyword>
<protein>
    <submittedName>
        <fullName evidence="2">Uncharacterized protein</fullName>
    </submittedName>
</protein>
<name>A0ABP5CPA2_9MICO</name>
<comment type="caution">
    <text evidence="2">The sequence shown here is derived from an EMBL/GenBank/DDBJ whole genome shotgun (WGS) entry which is preliminary data.</text>
</comment>
<proteinExistence type="predicted"/>
<dbReference type="Proteomes" id="UP001500013">
    <property type="component" value="Unassembled WGS sequence"/>
</dbReference>
<gene>
    <name evidence="2" type="ORF">GCM10009817_03440</name>
</gene>
<sequence length="371" mass="38294">MTTTPESDVRAALNGATHVDGLSFDPEAVLLEGRRVVRRRRLAVTGLAAAATAVVAVVAVQLGTGQPRALPALPPQVSQTISAAPTGPFSGTTASDGFRQGKSVDVAVVPRGDGTVRETWTLYDGASRLGTVTRTVPSVRVGQASFLMPAESKQKGMVYGYALTGPDGPTEGHVMTQLVSAPEPAGPGHGGGLTLHDVASGRIVGSLFWAETPRPDQVVGMTWNRTNPTTAGVTWLGDGAALRSDRPTGIDAAVVTVSARTSVLLWRDGDRFSFGQRAVPFSDPGSLQVGTNPHSSGAPGYENDLAVGWVAGDSVTLTSSDPGDTFAITYGTPVGGRTPFVARAGRPDVKGTVTVTGGGETQTLATWDPQW</sequence>
<evidence type="ECO:0000313" key="3">
    <source>
        <dbReference type="Proteomes" id="UP001500013"/>
    </source>
</evidence>
<feature type="transmembrane region" description="Helical" evidence="1">
    <location>
        <begin position="42"/>
        <end position="62"/>
    </location>
</feature>
<dbReference type="RefSeq" id="WP_344057808.1">
    <property type="nucleotide sequence ID" value="NZ_BAAAPU010000003.1"/>
</dbReference>
<keyword evidence="3" id="KW-1185">Reference proteome</keyword>
<evidence type="ECO:0000256" key="1">
    <source>
        <dbReference type="SAM" id="Phobius"/>
    </source>
</evidence>
<organism evidence="2 3">
    <name type="scientific">Terrabacter lapilli</name>
    <dbReference type="NCBI Taxonomy" id="436231"/>
    <lineage>
        <taxon>Bacteria</taxon>
        <taxon>Bacillati</taxon>
        <taxon>Actinomycetota</taxon>
        <taxon>Actinomycetes</taxon>
        <taxon>Micrococcales</taxon>
        <taxon>Intrasporangiaceae</taxon>
        <taxon>Terrabacter</taxon>
    </lineage>
</organism>
<accession>A0ABP5CPA2</accession>
<reference evidence="3" key="1">
    <citation type="journal article" date="2019" name="Int. J. Syst. Evol. Microbiol.">
        <title>The Global Catalogue of Microorganisms (GCM) 10K type strain sequencing project: providing services to taxonomists for standard genome sequencing and annotation.</title>
        <authorList>
            <consortium name="The Broad Institute Genomics Platform"/>
            <consortium name="The Broad Institute Genome Sequencing Center for Infectious Disease"/>
            <person name="Wu L."/>
            <person name="Ma J."/>
        </authorList>
    </citation>
    <scope>NUCLEOTIDE SEQUENCE [LARGE SCALE GENOMIC DNA]</scope>
    <source>
        <strain evidence="3">JCM 15628</strain>
    </source>
</reference>
<evidence type="ECO:0000313" key="2">
    <source>
        <dbReference type="EMBL" id="GAA1966864.1"/>
    </source>
</evidence>
<keyword evidence="1" id="KW-0812">Transmembrane</keyword>
<dbReference type="EMBL" id="BAAAPU010000003">
    <property type="protein sequence ID" value="GAA1966864.1"/>
    <property type="molecule type" value="Genomic_DNA"/>
</dbReference>